<evidence type="ECO:0008006" key="3">
    <source>
        <dbReference type="Google" id="ProtNLM"/>
    </source>
</evidence>
<keyword evidence="2" id="KW-1185">Reference proteome</keyword>
<protein>
    <recommendedName>
        <fullName evidence="3">UDP-N-acetylmuramyl pentapeptide phosphotransferase/UDP-N-acetylglucosamine-1-phosphate transferase</fullName>
    </recommendedName>
</protein>
<name>A0ABW0CIT0_STRCD</name>
<dbReference type="RefSeq" id="WP_380853988.1">
    <property type="nucleotide sequence ID" value="NZ_JBHSKM010000011.1"/>
</dbReference>
<comment type="caution">
    <text evidence="1">The sequence shown here is derived from an EMBL/GenBank/DDBJ whole genome shotgun (WGS) entry which is preliminary data.</text>
</comment>
<dbReference type="EMBL" id="JBHSKM010000011">
    <property type="protein sequence ID" value="MFC5215769.1"/>
    <property type="molecule type" value="Genomic_DNA"/>
</dbReference>
<evidence type="ECO:0000313" key="2">
    <source>
        <dbReference type="Proteomes" id="UP001596263"/>
    </source>
</evidence>
<organism evidence="1 2">
    <name type="scientific">Streptomyces coerulescens</name>
    <dbReference type="NCBI Taxonomy" id="29304"/>
    <lineage>
        <taxon>Bacteria</taxon>
        <taxon>Bacillati</taxon>
        <taxon>Actinomycetota</taxon>
        <taxon>Actinomycetes</taxon>
        <taxon>Kitasatosporales</taxon>
        <taxon>Streptomycetaceae</taxon>
        <taxon>Streptomyces</taxon>
    </lineage>
</organism>
<reference evidence="2" key="1">
    <citation type="journal article" date="2019" name="Int. J. Syst. Evol. Microbiol.">
        <title>The Global Catalogue of Microorganisms (GCM) 10K type strain sequencing project: providing services to taxonomists for standard genome sequencing and annotation.</title>
        <authorList>
            <consortium name="The Broad Institute Genomics Platform"/>
            <consortium name="The Broad Institute Genome Sequencing Center for Infectious Disease"/>
            <person name="Wu L."/>
            <person name="Ma J."/>
        </authorList>
    </citation>
    <scope>NUCLEOTIDE SEQUENCE [LARGE SCALE GENOMIC DNA]</scope>
    <source>
        <strain evidence="2">KCTC 42586</strain>
    </source>
</reference>
<dbReference type="Proteomes" id="UP001596263">
    <property type="component" value="Unassembled WGS sequence"/>
</dbReference>
<proteinExistence type="predicted"/>
<gene>
    <name evidence="1" type="ORF">ACFPQ9_18175</name>
</gene>
<evidence type="ECO:0000313" key="1">
    <source>
        <dbReference type="EMBL" id="MFC5215769.1"/>
    </source>
</evidence>
<sequence>MIRQAVSLGLSAALTRAAVSALRAKAPAGRERWERENYVGRNVELYAGPASALAVAVGAGRVSPAAGVAVAVAGICGAYDDIAGADDARRGFRAHLRALRDGEVTSGAVKLFGISAAGLVAGAFLKERPLDKVLAGVVIAGAAHFVNLVDVRPGRAAATVLALGAPGLLRPGPGAEIAATAMGAAAAVLPDDLGERAMIGDTGAHALGAALGAAVVAGWGSSRSTGAESAGGRAWLVAHAAAVVAAAVYGDKVSEVARSACVRCDGS</sequence>
<accession>A0ABW0CIT0</accession>